<dbReference type="InterPro" id="IPR032350">
    <property type="entry name" value="Nbr1_FW"/>
</dbReference>
<keyword evidence="1" id="KW-0175">Coiled coil</keyword>
<dbReference type="PANTHER" id="PTHR20930:SF0">
    <property type="entry name" value="PROTEIN ILRUN"/>
    <property type="match status" value="1"/>
</dbReference>
<dbReference type="AlphaFoldDB" id="A0A7S4DE92"/>
<feature type="region of interest" description="Disordered" evidence="2">
    <location>
        <begin position="64"/>
        <end position="213"/>
    </location>
</feature>
<protein>
    <recommendedName>
        <fullName evidence="3">Nbr1 FW domain-containing protein</fullName>
    </recommendedName>
</protein>
<feature type="compositionally biased region" description="Pro residues" evidence="2">
    <location>
        <begin position="133"/>
        <end position="142"/>
    </location>
</feature>
<feature type="compositionally biased region" description="Low complexity" evidence="2">
    <location>
        <begin position="109"/>
        <end position="127"/>
    </location>
</feature>
<feature type="compositionally biased region" description="Low complexity" evidence="2">
    <location>
        <begin position="143"/>
        <end position="152"/>
    </location>
</feature>
<evidence type="ECO:0000256" key="2">
    <source>
        <dbReference type="SAM" id="MobiDB-lite"/>
    </source>
</evidence>
<feature type="compositionally biased region" description="Basic and acidic residues" evidence="2">
    <location>
        <begin position="173"/>
        <end position="185"/>
    </location>
</feature>
<dbReference type="PANTHER" id="PTHR20930">
    <property type="entry name" value="OVARIAN CARCINOMA ANTIGEN CA125-RELATED"/>
    <property type="match status" value="1"/>
</dbReference>
<feature type="domain" description="Nbr1 FW" evidence="3">
    <location>
        <begin position="337"/>
        <end position="432"/>
    </location>
</feature>
<dbReference type="InterPro" id="IPR013783">
    <property type="entry name" value="Ig-like_fold"/>
</dbReference>
<dbReference type="Pfam" id="PF16158">
    <property type="entry name" value="N_BRCA1_IG"/>
    <property type="match status" value="1"/>
</dbReference>
<feature type="coiled-coil region" evidence="1">
    <location>
        <begin position="262"/>
        <end position="330"/>
    </location>
</feature>
<evidence type="ECO:0000259" key="3">
    <source>
        <dbReference type="Pfam" id="PF16158"/>
    </source>
</evidence>
<evidence type="ECO:0000313" key="4">
    <source>
        <dbReference type="EMBL" id="CAE0644181.1"/>
    </source>
</evidence>
<dbReference type="Gene3D" id="2.60.40.10">
    <property type="entry name" value="Immunoglobulins"/>
    <property type="match status" value="1"/>
</dbReference>
<feature type="compositionally biased region" description="Basic and acidic residues" evidence="2">
    <location>
        <begin position="67"/>
        <end position="106"/>
    </location>
</feature>
<accession>A0A7S4DE92</accession>
<dbReference type="EMBL" id="HBIV01000778">
    <property type="protein sequence ID" value="CAE0644181.1"/>
    <property type="molecule type" value="Transcribed_RNA"/>
</dbReference>
<reference evidence="4" key="1">
    <citation type="submission" date="2021-01" db="EMBL/GenBank/DDBJ databases">
        <authorList>
            <person name="Corre E."/>
            <person name="Pelletier E."/>
            <person name="Niang G."/>
            <person name="Scheremetjew M."/>
            <person name="Finn R."/>
            <person name="Kale V."/>
            <person name="Holt S."/>
            <person name="Cochrane G."/>
            <person name="Meng A."/>
            <person name="Brown T."/>
            <person name="Cohen L."/>
        </authorList>
    </citation>
    <scope>NUCLEOTIDE SEQUENCE</scope>
    <source>
        <strain evidence="4">CCCM811</strain>
    </source>
</reference>
<organism evidence="4">
    <name type="scientific">Lotharella globosa</name>
    <dbReference type="NCBI Taxonomy" id="91324"/>
    <lineage>
        <taxon>Eukaryota</taxon>
        <taxon>Sar</taxon>
        <taxon>Rhizaria</taxon>
        <taxon>Cercozoa</taxon>
        <taxon>Chlorarachniophyceae</taxon>
        <taxon>Lotharella</taxon>
    </lineage>
</organism>
<evidence type="ECO:0000256" key="1">
    <source>
        <dbReference type="SAM" id="Coils"/>
    </source>
</evidence>
<name>A0A7S4DE92_9EUKA</name>
<sequence length="716" mass="78780">MSSVRYARVETRAAAPRYLGLPSKRPFDYLVSELESTVFHTSNHAVGFPSGDSVWFRFVEGDDDEKDGVAKDKQDGAEKNRDHGGEQRQSEGEREYKAPEDLKDGDSLVPMVVTSSVSMTSEAVSMTRMTRTPPSPPPPPSHTSPKPHAAAPSPAPAVRLYIYPPGRIPRGVRGHEGDSTSRRDAAPPTRPCASGVSSCVSLEEKPSSGRANAYTDYRSSDCILDGASNSQGRAQRQRQPAAEIPAPRRVLKQAAAAKKALIVRLRTRAAEVDRLRKRVEKEKALRRKWIQKKRAQRQRERVRRERFRQKQAAREAKKAKRALLAKLKCKVLTHVNYPPESEVESGSVLTKTWLVKNTGAVAWPQGTSVCVVSRGAVSFVRTVALPLLKPNEEGQVSVELKVPLEREGRLKTSVHSLAYDGSRFGEKLSTTVYSEAREDPIEVKSTEEVTLKCCIQTLLVRKQALSVRLVAWPLIRALEVGRQFLPVAMNALPKVDHWAVMIGQVYIEVGGTNKRHPNTRIRMAQTAMRDEKGIDGAAKGLGRCFEEIVGVNDVSAAAIFQFCQDYVRKTPRYKFHSTNCQKFAIELIKFATRNRHSRLPPVCGSTVYTYATRPSAHAREGEGKASVGRCEARGAYVGVQADGPEASFSVKNGAVLDAKAGSAGLQVLNAQVEVGLQLRTGIAMRNGSVELNLLGFGIKLGRNFGVSTPFLWVDTE</sequence>
<proteinExistence type="predicted"/>
<dbReference type="CDD" id="cd14947">
    <property type="entry name" value="NBR1_like"/>
    <property type="match status" value="1"/>
</dbReference>
<gene>
    <name evidence="4" type="ORF">LGLO00237_LOCUS548</name>
</gene>